<dbReference type="EMBL" id="GAIX01012845">
    <property type="protein sequence ID" value="JAA79715.1"/>
    <property type="molecule type" value="Transcribed_RNA"/>
</dbReference>
<dbReference type="AlphaFoldDB" id="S4P0Q0"/>
<keyword evidence="1" id="KW-1133">Transmembrane helix</keyword>
<reference evidence="2" key="2">
    <citation type="submission" date="2013-05" db="EMBL/GenBank/DDBJ databases">
        <authorList>
            <person name="Carter J.-M."/>
            <person name="Baker S.C."/>
            <person name="Pink R."/>
            <person name="Carter D.R.F."/>
            <person name="Collins A."/>
            <person name="Tomlin J."/>
            <person name="Gibbs M."/>
            <person name="Breuker C.J."/>
        </authorList>
    </citation>
    <scope>NUCLEOTIDE SEQUENCE</scope>
    <source>
        <tissue evidence="2">Ovary</tissue>
    </source>
</reference>
<evidence type="ECO:0000313" key="2">
    <source>
        <dbReference type="EMBL" id="JAA79715.1"/>
    </source>
</evidence>
<evidence type="ECO:0000256" key="1">
    <source>
        <dbReference type="SAM" id="Phobius"/>
    </source>
</evidence>
<feature type="transmembrane region" description="Helical" evidence="1">
    <location>
        <begin position="20"/>
        <end position="40"/>
    </location>
</feature>
<organism evidence="2">
    <name type="scientific">Pararge aegeria</name>
    <name type="common">speckled wood butterfly</name>
    <dbReference type="NCBI Taxonomy" id="116150"/>
    <lineage>
        <taxon>Eukaryota</taxon>
        <taxon>Metazoa</taxon>
        <taxon>Ecdysozoa</taxon>
        <taxon>Arthropoda</taxon>
        <taxon>Hexapoda</taxon>
        <taxon>Insecta</taxon>
        <taxon>Pterygota</taxon>
        <taxon>Neoptera</taxon>
        <taxon>Endopterygota</taxon>
        <taxon>Lepidoptera</taxon>
        <taxon>Glossata</taxon>
        <taxon>Ditrysia</taxon>
        <taxon>Papilionoidea</taxon>
        <taxon>Nymphalidae</taxon>
        <taxon>Satyrinae</taxon>
        <taxon>Satyrini</taxon>
        <taxon>Parargina</taxon>
        <taxon>Pararge</taxon>
    </lineage>
</organism>
<protein>
    <submittedName>
        <fullName evidence="2">Uncharacterized protein</fullName>
    </submittedName>
</protein>
<keyword evidence="1" id="KW-0812">Transmembrane</keyword>
<keyword evidence="1" id="KW-0472">Membrane</keyword>
<feature type="non-terminal residue" evidence="2">
    <location>
        <position position="73"/>
    </location>
</feature>
<accession>S4P0Q0</accession>
<reference evidence="2" key="1">
    <citation type="journal article" date="2013" name="BMC Genomics">
        <title>Unscrambling butterfly oogenesis.</title>
        <authorList>
            <person name="Carter J.M."/>
            <person name="Baker S.C."/>
            <person name="Pink R."/>
            <person name="Carter D.R."/>
            <person name="Collins A."/>
            <person name="Tomlin J."/>
            <person name="Gibbs M."/>
            <person name="Breuker C.J."/>
        </authorList>
    </citation>
    <scope>NUCLEOTIDE SEQUENCE</scope>
    <source>
        <tissue evidence="2">Ovary</tissue>
    </source>
</reference>
<name>S4P0Q0_9NEOP</name>
<proteinExistence type="predicted"/>
<sequence>MYAICQFVKYLKIDRSCPKIIVTILVLVLLQINCTCYIIGNTINGCRRVMNNVSTELDIRKPYTQLILKHQKP</sequence>